<feature type="domain" description="Lycopene cyclase" evidence="9">
    <location>
        <begin position="6"/>
        <end position="95"/>
    </location>
</feature>
<dbReference type="GO" id="GO:0016020">
    <property type="term" value="C:membrane"/>
    <property type="evidence" value="ECO:0007669"/>
    <property type="project" value="UniProtKB-SubCell"/>
</dbReference>
<accession>A0A837D386</accession>
<evidence type="ECO:0000313" key="10">
    <source>
        <dbReference type="EMBL" id="KHF42170.1"/>
    </source>
</evidence>
<dbReference type="AlphaFoldDB" id="A0A837D386"/>
<comment type="subcellular location">
    <subcellularLocation>
        <location evidence="1">Membrane</location>
        <topology evidence="1">Multi-pass membrane protein</topology>
    </subcellularLocation>
</comment>
<dbReference type="InterPro" id="IPR017825">
    <property type="entry name" value="Lycopene_cyclase_dom"/>
</dbReference>
<proteinExistence type="predicted"/>
<dbReference type="OMA" id="ARVWTYD"/>
<feature type="transmembrane region" description="Helical" evidence="8">
    <location>
        <begin position="80"/>
        <end position="101"/>
    </location>
</feature>
<dbReference type="GO" id="GO:0016872">
    <property type="term" value="F:intramolecular lyase activity"/>
    <property type="evidence" value="ECO:0007669"/>
    <property type="project" value="InterPro"/>
</dbReference>
<evidence type="ECO:0000256" key="8">
    <source>
        <dbReference type="SAM" id="Phobius"/>
    </source>
</evidence>
<evidence type="ECO:0000256" key="1">
    <source>
        <dbReference type="ARBA" id="ARBA00004141"/>
    </source>
</evidence>
<keyword evidence="7" id="KW-0413">Isomerase</keyword>
<keyword evidence="3 8" id="KW-0812">Transmembrane</keyword>
<keyword evidence="5 8" id="KW-1133">Transmembrane helix</keyword>
<evidence type="ECO:0000256" key="2">
    <source>
        <dbReference type="ARBA" id="ARBA00004829"/>
    </source>
</evidence>
<protein>
    <submittedName>
        <fullName evidence="10">Lycopene cyclase</fullName>
    </submittedName>
</protein>
<keyword evidence="6 8" id="KW-0472">Membrane</keyword>
<evidence type="ECO:0000256" key="3">
    <source>
        <dbReference type="ARBA" id="ARBA00022692"/>
    </source>
</evidence>
<dbReference type="Proteomes" id="UP000030848">
    <property type="component" value="Unassembled WGS sequence"/>
</dbReference>
<reference evidence="10 11" key="1">
    <citation type="submission" date="2014-10" db="EMBL/GenBank/DDBJ databases">
        <title>Genome sequence of Micropolyspora internatus JCM3315.</title>
        <authorList>
            <person name="Shin S.-K."/>
            <person name="Yi H."/>
        </authorList>
    </citation>
    <scope>NUCLEOTIDE SEQUENCE [LARGE SCALE GENOMIC DNA]</scope>
    <source>
        <strain evidence="10 11">JCM 3315</strain>
    </source>
</reference>
<dbReference type="GO" id="GO:0045436">
    <property type="term" value="F:lycopene beta cyclase activity"/>
    <property type="evidence" value="ECO:0007669"/>
    <property type="project" value="UniProtKB-ARBA"/>
</dbReference>
<dbReference type="GO" id="GO:0016117">
    <property type="term" value="P:carotenoid biosynthetic process"/>
    <property type="evidence" value="ECO:0007669"/>
    <property type="project" value="UniProtKB-KW"/>
</dbReference>
<keyword evidence="4" id="KW-0125">Carotenoid biosynthesis</keyword>
<dbReference type="Pfam" id="PF18916">
    <property type="entry name" value="Lycopene_cyc"/>
    <property type="match status" value="1"/>
</dbReference>
<feature type="transmembrane region" description="Helical" evidence="8">
    <location>
        <begin position="6"/>
        <end position="25"/>
    </location>
</feature>
<evidence type="ECO:0000313" key="11">
    <source>
        <dbReference type="Proteomes" id="UP000030848"/>
    </source>
</evidence>
<comment type="pathway">
    <text evidence="2">Carotenoid biosynthesis.</text>
</comment>
<gene>
    <name evidence="10" type="ORF">MINT15_39760</name>
</gene>
<sequence length="110" mass="12100">MDRWHYLLVLAACLAVTSPLELLGARVYRRPVRAVRAILPAAGVFLAWDVLATAAGVWDFNGRYLVGVELPFGLPLEELLFFLVVPLCGLLTYGCVQAMLAKLRANGTER</sequence>
<name>A0A837D386_9PSEU</name>
<feature type="transmembrane region" description="Helical" evidence="8">
    <location>
        <begin position="37"/>
        <end position="60"/>
    </location>
</feature>
<evidence type="ECO:0000259" key="9">
    <source>
        <dbReference type="Pfam" id="PF18916"/>
    </source>
</evidence>
<evidence type="ECO:0000256" key="6">
    <source>
        <dbReference type="ARBA" id="ARBA00023136"/>
    </source>
</evidence>
<evidence type="ECO:0000256" key="4">
    <source>
        <dbReference type="ARBA" id="ARBA00022746"/>
    </source>
</evidence>
<organism evidence="10 11">
    <name type="scientific">Saccharomonospora viridis</name>
    <dbReference type="NCBI Taxonomy" id="1852"/>
    <lineage>
        <taxon>Bacteria</taxon>
        <taxon>Bacillati</taxon>
        <taxon>Actinomycetota</taxon>
        <taxon>Actinomycetes</taxon>
        <taxon>Pseudonocardiales</taxon>
        <taxon>Pseudonocardiaceae</taxon>
        <taxon>Saccharomonospora</taxon>
    </lineage>
</organism>
<evidence type="ECO:0000256" key="7">
    <source>
        <dbReference type="ARBA" id="ARBA00023235"/>
    </source>
</evidence>
<comment type="caution">
    <text evidence="10">The sequence shown here is derived from an EMBL/GenBank/DDBJ whole genome shotgun (WGS) entry which is preliminary data.</text>
</comment>
<dbReference type="NCBIfam" id="TIGR03462">
    <property type="entry name" value="CarR_dom_SF"/>
    <property type="match status" value="1"/>
</dbReference>
<evidence type="ECO:0000256" key="5">
    <source>
        <dbReference type="ARBA" id="ARBA00022989"/>
    </source>
</evidence>
<dbReference type="EMBL" id="JRZE01000008">
    <property type="protein sequence ID" value="KHF42170.1"/>
    <property type="molecule type" value="Genomic_DNA"/>
</dbReference>
<dbReference type="RefSeq" id="WP_015786943.1">
    <property type="nucleotide sequence ID" value="NZ_CALJZO010000020.1"/>
</dbReference>